<dbReference type="GeneID" id="28901375"/>
<sequence length="416" mass="47253">MPKRSKQRNMDVNNWLNKTYEVNEPTVSEATKESFQNGHCQSSPNPCVGLKSCLLCGGCGKCKKCQHCGECEHCDGCLNYGWKEFRGQAVKTSEIIPSTNRATSGEIQKDLDELLAEQAELRQMKAEHFPKPIQSSYKNPNNDEDLKERMDKMERFLTLRTLLQKVLADPTASEAVKERTRPMLADIERRLYEKLGRGRGFGNAMEVQEQAFIERKMARVSSEEDLMSTTPRFRVERIMKHLEWFNKFGPRVFPLIDKDLAKELRATSAKAPASSFPSAGVSEDELFDEISQSYVEKAKKRRQQRAQYLADVSSIQYDHFMPATFSPQPGLDRAFFLSQYGLAEINKGAKPIVKENSPEMVNRNSNSLRDDISTISEGEMTVIITRGSAAKPANDPSDESMNETWEFVEEDIYAEV</sequence>
<evidence type="ECO:0000313" key="1">
    <source>
        <dbReference type="EMBL" id="KZF20576.1"/>
    </source>
</evidence>
<dbReference type="InParanoid" id="A0A165AJD7"/>
<dbReference type="AlphaFoldDB" id="A0A165AJD7"/>
<gene>
    <name evidence="1" type="ORF">L228DRAFT_284534</name>
</gene>
<proteinExistence type="predicted"/>
<dbReference type="EMBL" id="KV407462">
    <property type="protein sequence ID" value="KZF20576.1"/>
    <property type="molecule type" value="Genomic_DNA"/>
</dbReference>
<keyword evidence="2" id="KW-1185">Reference proteome</keyword>
<protein>
    <submittedName>
        <fullName evidence="1">Uncharacterized protein</fullName>
    </submittedName>
</protein>
<organism evidence="1 2">
    <name type="scientific">Xylona heveae (strain CBS 132557 / TC161)</name>
    <dbReference type="NCBI Taxonomy" id="1328760"/>
    <lineage>
        <taxon>Eukaryota</taxon>
        <taxon>Fungi</taxon>
        <taxon>Dikarya</taxon>
        <taxon>Ascomycota</taxon>
        <taxon>Pezizomycotina</taxon>
        <taxon>Xylonomycetes</taxon>
        <taxon>Xylonales</taxon>
        <taxon>Xylonaceae</taxon>
        <taxon>Xylona</taxon>
    </lineage>
</organism>
<dbReference type="Proteomes" id="UP000076632">
    <property type="component" value="Unassembled WGS sequence"/>
</dbReference>
<name>A0A165AJD7_XYLHT</name>
<evidence type="ECO:0000313" key="2">
    <source>
        <dbReference type="Proteomes" id="UP000076632"/>
    </source>
</evidence>
<dbReference type="RefSeq" id="XP_018186131.1">
    <property type="nucleotide sequence ID" value="XM_018336238.1"/>
</dbReference>
<reference evidence="1 2" key="1">
    <citation type="journal article" date="2016" name="Fungal Biol.">
        <title>The genome of Xylona heveae provides a window into fungal endophytism.</title>
        <authorList>
            <person name="Gazis R."/>
            <person name="Kuo A."/>
            <person name="Riley R."/>
            <person name="LaButti K."/>
            <person name="Lipzen A."/>
            <person name="Lin J."/>
            <person name="Amirebrahimi M."/>
            <person name="Hesse C.N."/>
            <person name="Spatafora J.W."/>
            <person name="Henrissat B."/>
            <person name="Hainaut M."/>
            <person name="Grigoriev I.V."/>
            <person name="Hibbett D.S."/>
        </authorList>
    </citation>
    <scope>NUCLEOTIDE SEQUENCE [LARGE SCALE GENOMIC DNA]</scope>
    <source>
        <strain evidence="1 2">TC161</strain>
    </source>
</reference>
<accession>A0A165AJD7</accession>